<sequence>HHVIFADFTADRIVLCKKQQQRQTKWQHRQPELQPFRGNPRYAREPGPAGPTGVAGLPGPRGCTGNKGDVGKAGSQGVPGPKGTPGTLAACSAGATDIRSLHNSLEWSEAKGEGKARLGELGRNRTWEGRGRGKLGRDRKWEEGEENGTRREMGREGEENWDETGSAKEKARGIGTRQEVGKRRRGELGETKSIMLSLLILPLITLCYAGNSSSGKQSGNTGSQSCSLSAGIPGMPGSPGPAGPTGVAGLPGPRGCTGNKGDVGKAGSQGAPGPQELQGHWQVTGNSAFSKT</sequence>
<dbReference type="GO" id="GO:0030020">
    <property type="term" value="F:extracellular matrix structural constituent conferring tensile strength"/>
    <property type="evidence" value="ECO:0007669"/>
    <property type="project" value="TreeGrafter"/>
</dbReference>
<feature type="region of interest" description="Disordered" evidence="1">
    <location>
        <begin position="21"/>
        <end position="90"/>
    </location>
</feature>
<dbReference type="OrthoDB" id="5983381at2759"/>
<dbReference type="GO" id="GO:0030198">
    <property type="term" value="P:extracellular matrix organization"/>
    <property type="evidence" value="ECO:0007669"/>
    <property type="project" value="TreeGrafter"/>
</dbReference>
<dbReference type="PANTHER" id="PTHR24023:SF1112">
    <property type="entry name" value="COL_CUTICLE_N DOMAIN-CONTAINING PROTEIN-RELATED"/>
    <property type="match status" value="1"/>
</dbReference>
<feature type="compositionally biased region" description="Polar residues" evidence="1">
    <location>
        <begin position="281"/>
        <end position="292"/>
    </location>
</feature>
<evidence type="ECO:0000313" key="3">
    <source>
        <dbReference type="Proteomes" id="UP001163046"/>
    </source>
</evidence>
<feature type="compositionally biased region" description="Basic and acidic residues" evidence="1">
    <location>
        <begin position="126"/>
        <end position="158"/>
    </location>
</feature>
<feature type="non-terminal residue" evidence="2">
    <location>
        <position position="1"/>
    </location>
</feature>
<evidence type="ECO:0000313" key="2">
    <source>
        <dbReference type="EMBL" id="KAJ7337039.1"/>
    </source>
</evidence>
<organism evidence="2 3">
    <name type="scientific">Desmophyllum pertusum</name>
    <dbReference type="NCBI Taxonomy" id="174260"/>
    <lineage>
        <taxon>Eukaryota</taxon>
        <taxon>Metazoa</taxon>
        <taxon>Cnidaria</taxon>
        <taxon>Anthozoa</taxon>
        <taxon>Hexacorallia</taxon>
        <taxon>Scleractinia</taxon>
        <taxon>Caryophylliina</taxon>
        <taxon>Caryophylliidae</taxon>
        <taxon>Desmophyllum</taxon>
    </lineage>
</organism>
<dbReference type="InterPro" id="IPR050149">
    <property type="entry name" value="Collagen_superfamily"/>
</dbReference>
<evidence type="ECO:0000256" key="1">
    <source>
        <dbReference type="SAM" id="MobiDB-lite"/>
    </source>
</evidence>
<feature type="region of interest" description="Disordered" evidence="1">
    <location>
        <begin position="126"/>
        <end position="185"/>
    </location>
</feature>
<dbReference type="Proteomes" id="UP001163046">
    <property type="component" value="Unassembled WGS sequence"/>
</dbReference>
<accession>A0A9X0CFY5</accession>
<proteinExistence type="predicted"/>
<dbReference type="GO" id="GO:0031012">
    <property type="term" value="C:extracellular matrix"/>
    <property type="evidence" value="ECO:0007669"/>
    <property type="project" value="TreeGrafter"/>
</dbReference>
<feature type="compositionally biased region" description="Low complexity" evidence="1">
    <location>
        <begin position="244"/>
        <end position="253"/>
    </location>
</feature>
<name>A0A9X0CFY5_9CNID</name>
<dbReference type="InterPro" id="IPR008160">
    <property type="entry name" value="Collagen"/>
</dbReference>
<reference evidence="2" key="1">
    <citation type="submission" date="2023-01" db="EMBL/GenBank/DDBJ databases">
        <title>Genome assembly of the deep-sea coral Lophelia pertusa.</title>
        <authorList>
            <person name="Herrera S."/>
            <person name="Cordes E."/>
        </authorList>
    </citation>
    <scope>NUCLEOTIDE SEQUENCE</scope>
    <source>
        <strain evidence="2">USNM1676648</strain>
        <tissue evidence="2">Polyp</tissue>
    </source>
</reference>
<dbReference type="AlphaFoldDB" id="A0A9X0CFY5"/>
<keyword evidence="3" id="KW-1185">Reference proteome</keyword>
<feature type="region of interest" description="Disordered" evidence="1">
    <location>
        <begin position="212"/>
        <end position="292"/>
    </location>
</feature>
<gene>
    <name evidence="2" type="ORF">OS493_009889</name>
</gene>
<dbReference type="Pfam" id="PF01391">
    <property type="entry name" value="Collagen"/>
    <property type="match status" value="1"/>
</dbReference>
<dbReference type="EMBL" id="MU827781">
    <property type="protein sequence ID" value="KAJ7337039.1"/>
    <property type="molecule type" value="Genomic_DNA"/>
</dbReference>
<dbReference type="GO" id="GO:0005615">
    <property type="term" value="C:extracellular space"/>
    <property type="evidence" value="ECO:0007669"/>
    <property type="project" value="TreeGrafter"/>
</dbReference>
<protein>
    <submittedName>
        <fullName evidence="2">Uncharacterized protein</fullName>
    </submittedName>
</protein>
<comment type="caution">
    <text evidence="2">The sequence shown here is derived from an EMBL/GenBank/DDBJ whole genome shotgun (WGS) entry which is preliminary data.</text>
</comment>
<feature type="compositionally biased region" description="Polar residues" evidence="1">
    <location>
        <begin position="212"/>
        <end position="228"/>
    </location>
</feature>
<dbReference type="PANTHER" id="PTHR24023">
    <property type="entry name" value="COLLAGEN ALPHA"/>
    <property type="match status" value="1"/>
</dbReference>